<dbReference type="PANTHER" id="PTHR30336">
    <property type="entry name" value="INNER MEMBRANE PROTEIN, PROBABLE PERMEASE"/>
    <property type="match status" value="1"/>
</dbReference>
<dbReference type="Proteomes" id="UP000635278">
    <property type="component" value="Unassembled WGS sequence"/>
</dbReference>
<evidence type="ECO:0000313" key="3">
    <source>
        <dbReference type="EMBL" id="NHN85897.1"/>
    </source>
</evidence>
<feature type="domain" description="DUF218" evidence="2">
    <location>
        <begin position="76"/>
        <end position="241"/>
    </location>
</feature>
<accession>A0ABX0JVK5</accession>
<dbReference type="InterPro" id="IPR003848">
    <property type="entry name" value="DUF218"/>
</dbReference>
<evidence type="ECO:0000313" key="4">
    <source>
        <dbReference type="Proteomes" id="UP000635278"/>
    </source>
</evidence>
<dbReference type="Pfam" id="PF02698">
    <property type="entry name" value="DUF218"/>
    <property type="match status" value="1"/>
</dbReference>
<keyword evidence="1" id="KW-0812">Transmembrane</keyword>
<comment type="caution">
    <text evidence="3">The sequence shown here is derived from an EMBL/GenBank/DDBJ whole genome shotgun (WGS) entry which is preliminary data.</text>
</comment>
<dbReference type="RefSeq" id="WP_173584289.1">
    <property type="nucleotide sequence ID" value="NZ_WOTB01000022.1"/>
</dbReference>
<dbReference type="EMBL" id="WOTB01000022">
    <property type="protein sequence ID" value="NHN85897.1"/>
    <property type="molecule type" value="Genomic_DNA"/>
</dbReference>
<keyword evidence="1" id="KW-1133">Transmembrane helix</keyword>
<reference evidence="3 4" key="1">
    <citation type="journal article" date="2020" name="Int. J. Syst. Evol. Microbiol.">
        <title>Novel acetic acid bacteria from cider fermentations: Acetobacter conturbans sp. nov. and Acetobacter fallax sp. nov.</title>
        <authorList>
            <person name="Sombolestani A.S."/>
            <person name="Cleenwerck I."/>
            <person name="Cnockaert M."/>
            <person name="Borremans W."/>
            <person name="Wieme A.D."/>
            <person name="De Vuyst L."/>
            <person name="Vandamme P."/>
        </authorList>
    </citation>
    <scope>NUCLEOTIDE SEQUENCE [LARGE SCALE GENOMIC DNA]</scope>
    <source>
        <strain evidence="3 4">LMG 30640</strain>
    </source>
</reference>
<organism evidence="3 4">
    <name type="scientific">Acetobacter musti</name>
    <dbReference type="NCBI Taxonomy" id="864732"/>
    <lineage>
        <taxon>Bacteria</taxon>
        <taxon>Pseudomonadati</taxon>
        <taxon>Pseudomonadota</taxon>
        <taxon>Alphaproteobacteria</taxon>
        <taxon>Acetobacterales</taxon>
        <taxon>Acetobacteraceae</taxon>
        <taxon>Acetobacter</taxon>
    </lineage>
</organism>
<dbReference type="InterPro" id="IPR051599">
    <property type="entry name" value="Cell_Envelope_Assoc"/>
</dbReference>
<feature type="transmembrane region" description="Helical" evidence="1">
    <location>
        <begin position="7"/>
        <end position="27"/>
    </location>
</feature>
<proteinExistence type="predicted"/>
<feature type="transmembrane region" description="Helical" evidence="1">
    <location>
        <begin position="33"/>
        <end position="53"/>
    </location>
</feature>
<name>A0ABX0JVK5_9PROT</name>
<dbReference type="CDD" id="cd06259">
    <property type="entry name" value="YdcF-like"/>
    <property type="match status" value="1"/>
</dbReference>
<keyword evidence="1" id="KW-0472">Membrane</keyword>
<protein>
    <submittedName>
        <fullName evidence="3">YdcF family protein</fullName>
    </submittedName>
</protein>
<gene>
    <name evidence="3" type="ORF">GOB93_14780</name>
</gene>
<evidence type="ECO:0000256" key="1">
    <source>
        <dbReference type="SAM" id="Phobius"/>
    </source>
</evidence>
<dbReference type="PANTHER" id="PTHR30336:SF4">
    <property type="entry name" value="ENVELOPE BIOGENESIS FACTOR ELYC"/>
    <property type="match status" value="1"/>
</dbReference>
<keyword evidence="4" id="KW-1185">Reference proteome</keyword>
<sequence>MFLIGKFLTIAMLPAAFLVEMMLIGLILHRMRFGRILVVTAALGMATCLIFPVDQWAVRPLDDRFPRVTIPPAHVDGIIVLGGSIDDLTSEDRQMPVTGTAGDRLTTFVALARRYPEAKLVFTGGSGDIAQGVTNEAKWVQILFEELGLPAGRVIYENHSRTTRENATDSFSLVHPAPNETWILITSASHMPRSVGVFRRAGWHVLPWPVGYMSRDRLHGYSLSLGARMAVLDWAAHEWIGMAAYRARGWTDALFPGPLSPGE</sequence>
<evidence type="ECO:0000259" key="2">
    <source>
        <dbReference type="Pfam" id="PF02698"/>
    </source>
</evidence>
<dbReference type="InterPro" id="IPR014729">
    <property type="entry name" value="Rossmann-like_a/b/a_fold"/>
</dbReference>
<dbReference type="Gene3D" id="3.40.50.620">
    <property type="entry name" value="HUPs"/>
    <property type="match status" value="1"/>
</dbReference>